<evidence type="ECO:0000313" key="2">
    <source>
        <dbReference type="EMBL" id="KAK0636811.1"/>
    </source>
</evidence>
<feature type="transmembrane region" description="Helical" evidence="1">
    <location>
        <begin position="543"/>
        <end position="565"/>
    </location>
</feature>
<sequence>MYIFFAFGLACAIAHHAFYASLDGKPATDQLQMLRYGTFLAFAAKAGLSAAVVVAFRQRVWTTVRRRTMTVGALDSLFAATEDLIALVNWELAKSAKVALALAVFVWVAPLVVILTSNTLLVVPRTAEIKTTCPSVRSLNFTFEETNEWRDPVKIDQLFEIPVSLWNTTKRSGSNPDGWFDYYTAPSPSFQRTAAIGAFLDQAVMRKNAQIETCGSGWNCSFEVQFTAPGYKCTELASGVGSKPVNLTQESGTIAPPFDTDLLIPTGPYTYYAFTSGGEYSTTQMDDVGIGGVPKTDPPYPKNLGAFRTEPIIWIGYSVLVDPAPDKPVPINSSDPSWASSIIPKLFACENYESAYTVRFNYSDAAQSTTVTNITFLRPVINTTYIPSIDANDGTADNVTAVPESNYIRPIDDLRRYRRTAAYHSLGYMLRSFINGTVEMDQSLVNPIANTDAIQTKLLDPRNNYFAYPNLPELLQSFYEDIILSMLSNPQFVDVVWAARPAEQSGTRLEGGTGPGQSKSDYLYPCVKSHTANTYHYNVRDLWIVYCIAILFGLVGIVTGACAILENDGAVRDTRFSSIVAATRGPALEKIKWDGNAGSRDDVAHMADDVKQLRVGYGLVPSYSGRSGHGVEDGGATAAGIGGLGTPWKLGQTRYGFGLEGDVQPLEKLRKRESFMGLGMASGRV</sequence>
<dbReference type="PANTHER" id="PTHR35041:SF3">
    <property type="entry name" value="FORMYLMETHIONINE DEFORMYLASE-LIKE PROTEIN"/>
    <property type="match status" value="1"/>
</dbReference>
<gene>
    <name evidence="2" type="ORF">B0T17DRAFT_587839</name>
</gene>
<keyword evidence="3" id="KW-1185">Reference proteome</keyword>
<dbReference type="AlphaFoldDB" id="A0AA39XMK5"/>
<evidence type="ECO:0000256" key="1">
    <source>
        <dbReference type="SAM" id="Phobius"/>
    </source>
</evidence>
<dbReference type="EMBL" id="JAULSR010000001">
    <property type="protein sequence ID" value="KAK0636811.1"/>
    <property type="molecule type" value="Genomic_DNA"/>
</dbReference>
<evidence type="ECO:0000313" key="3">
    <source>
        <dbReference type="Proteomes" id="UP001174934"/>
    </source>
</evidence>
<proteinExistence type="predicted"/>
<keyword evidence="1" id="KW-0812">Transmembrane</keyword>
<keyword evidence="1" id="KW-0472">Membrane</keyword>
<accession>A0AA39XMK5</accession>
<organism evidence="2 3">
    <name type="scientific">Bombardia bombarda</name>
    <dbReference type="NCBI Taxonomy" id="252184"/>
    <lineage>
        <taxon>Eukaryota</taxon>
        <taxon>Fungi</taxon>
        <taxon>Dikarya</taxon>
        <taxon>Ascomycota</taxon>
        <taxon>Pezizomycotina</taxon>
        <taxon>Sordariomycetes</taxon>
        <taxon>Sordariomycetidae</taxon>
        <taxon>Sordariales</taxon>
        <taxon>Lasiosphaeriaceae</taxon>
        <taxon>Bombardia</taxon>
    </lineage>
</organism>
<feature type="transmembrane region" description="Helical" evidence="1">
    <location>
        <begin position="98"/>
        <end position="123"/>
    </location>
</feature>
<dbReference type="PANTHER" id="PTHR35041">
    <property type="entry name" value="MEDIATOR OF RNA POLYMERASE II TRANSCRIPTION SUBUNIT 1"/>
    <property type="match status" value="1"/>
</dbReference>
<reference evidence="2" key="1">
    <citation type="submission" date="2023-06" db="EMBL/GenBank/DDBJ databases">
        <title>Genome-scale phylogeny and comparative genomics of the fungal order Sordariales.</title>
        <authorList>
            <consortium name="Lawrence Berkeley National Laboratory"/>
            <person name="Hensen N."/>
            <person name="Bonometti L."/>
            <person name="Westerberg I."/>
            <person name="Brannstrom I.O."/>
            <person name="Guillou S."/>
            <person name="Cros-Aarteil S."/>
            <person name="Calhoun S."/>
            <person name="Haridas S."/>
            <person name="Kuo A."/>
            <person name="Mondo S."/>
            <person name="Pangilinan J."/>
            <person name="Riley R."/>
            <person name="LaButti K."/>
            <person name="Andreopoulos B."/>
            <person name="Lipzen A."/>
            <person name="Chen C."/>
            <person name="Yanf M."/>
            <person name="Daum C."/>
            <person name="Ng V."/>
            <person name="Clum A."/>
            <person name="Steindorff A."/>
            <person name="Ohm R."/>
            <person name="Martin F."/>
            <person name="Silar P."/>
            <person name="Natvig D."/>
            <person name="Lalanne C."/>
            <person name="Gautier V."/>
            <person name="Ament-velasquez S.L."/>
            <person name="Kruys A."/>
            <person name="Hutchinson M.I."/>
            <person name="Powell A.J."/>
            <person name="Barry K."/>
            <person name="Miller A.N."/>
            <person name="Grigoriev I.V."/>
            <person name="Debuchy R."/>
            <person name="Gladieux P."/>
            <person name="Thoren M.H."/>
            <person name="Johannesson H."/>
        </authorList>
    </citation>
    <scope>NUCLEOTIDE SEQUENCE</scope>
    <source>
        <strain evidence="2">SMH3391-2</strain>
    </source>
</reference>
<protein>
    <submittedName>
        <fullName evidence="2">Uncharacterized protein</fullName>
    </submittedName>
</protein>
<keyword evidence="1" id="KW-1133">Transmembrane helix</keyword>
<name>A0AA39XMK5_9PEZI</name>
<dbReference type="Proteomes" id="UP001174934">
    <property type="component" value="Unassembled WGS sequence"/>
</dbReference>
<feature type="transmembrane region" description="Helical" evidence="1">
    <location>
        <begin position="36"/>
        <end position="56"/>
    </location>
</feature>
<comment type="caution">
    <text evidence="2">The sequence shown here is derived from an EMBL/GenBank/DDBJ whole genome shotgun (WGS) entry which is preliminary data.</text>
</comment>